<gene>
    <name evidence="2" type="ORF">Cfor_11627</name>
</gene>
<accession>A0A6L2Q2L3</accession>
<evidence type="ECO:0000256" key="1">
    <source>
        <dbReference type="SAM" id="MobiDB-lite"/>
    </source>
</evidence>
<proteinExistence type="predicted"/>
<feature type="compositionally biased region" description="Polar residues" evidence="1">
    <location>
        <begin position="488"/>
        <end position="503"/>
    </location>
</feature>
<dbReference type="AlphaFoldDB" id="A0A6L2Q2L3"/>
<dbReference type="InParanoid" id="A0A6L2Q2L3"/>
<name>A0A6L2Q2L3_COPFO</name>
<protein>
    <submittedName>
        <fullName evidence="2">Uncharacterized protein</fullName>
    </submittedName>
</protein>
<dbReference type="OrthoDB" id="10478728at2759"/>
<reference evidence="3" key="1">
    <citation type="submission" date="2020-01" db="EMBL/GenBank/DDBJ databases">
        <title>Draft genome sequence of the Termite Coptotermes fromosanus.</title>
        <authorList>
            <person name="Itakura S."/>
            <person name="Yosikawa Y."/>
            <person name="Umezawa K."/>
        </authorList>
    </citation>
    <scope>NUCLEOTIDE SEQUENCE [LARGE SCALE GENOMIC DNA]</scope>
</reference>
<evidence type="ECO:0000313" key="2">
    <source>
        <dbReference type="EMBL" id="GFG37812.1"/>
    </source>
</evidence>
<comment type="caution">
    <text evidence="2">The sequence shown here is derived from an EMBL/GenBank/DDBJ whole genome shotgun (WGS) entry which is preliminary data.</text>
</comment>
<evidence type="ECO:0000313" key="3">
    <source>
        <dbReference type="Proteomes" id="UP000502823"/>
    </source>
</evidence>
<sequence>MRYTFKTPLVAATAVREADNNDHIFEASTAPPIELTAIRNEHNPRVQSGKRLPLKMIISEMASRETDIVETEPAHRSVHSHLDNATLHAAPITKRCPGRRFPKKSLRNPVHDPVSHSEHTFFSEIFKGPGNEAASLNCQRVFPETFHFSKGHERCSRCADVKEVFPHGCYSTPCAKSRFHCLYGNEVLNKTVKSGLTGPQRHQAERGQWLNNDDKVPYVENYKDKKKCDYQSPSSPMPKHFNVDAKYGYDTEHTNDNVSLQQYPLDYSPKNTGSPTFIKHMNESTNATNILCSPLSSTYSSVKTYSDWSTEDEYEQANYKRKPDSEYTSENRFLHPLVKFKSKHQKAENALTDLLYTVKSRNVYNQKPDCKYTVHDLECTTPNMDQRYSTENLSPTHGNCDSGTLHDAVALSADPICWYQVKYTRRTQSIRISTKLSGLPESEPRDQIHTDLQQVDGSPPSDWDSLSLNHGLNTVPYLSSPEDESHKQPTSQDLVFTDKLNQA</sequence>
<feature type="region of interest" description="Disordered" evidence="1">
    <location>
        <begin position="451"/>
        <end position="503"/>
    </location>
</feature>
<keyword evidence="3" id="KW-1185">Reference proteome</keyword>
<organism evidence="2 3">
    <name type="scientific">Coptotermes formosanus</name>
    <name type="common">Formosan subterranean termite</name>
    <dbReference type="NCBI Taxonomy" id="36987"/>
    <lineage>
        <taxon>Eukaryota</taxon>
        <taxon>Metazoa</taxon>
        <taxon>Ecdysozoa</taxon>
        <taxon>Arthropoda</taxon>
        <taxon>Hexapoda</taxon>
        <taxon>Insecta</taxon>
        <taxon>Pterygota</taxon>
        <taxon>Neoptera</taxon>
        <taxon>Polyneoptera</taxon>
        <taxon>Dictyoptera</taxon>
        <taxon>Blattodea</taxon>
        <taxon>Blattoidea</taxon>
        <taxon>Termitoidae</taxon>
        <taxon>Rhinotermitidae</taxon>
        <taxon>Coptotermes</taxon>
    </lineage>
</organism>
<dbReference type="EMBL" id="BLKM01000725">
    <property type="protein sequence ID" value="GFG37812.1"/>
    <property type="molecule type" value="Genomic_DNA"/>
</dbReference>
<dbReference type="Proteomes" id="UP000502823">
    <property type="component" value="Unassembled WGS sequence"/>
</dbReference>